<evidence type="ECO:0000313" key="1">
    <source>
        <dbReference type="EMBL" id="KAH7933840.1"/>
    </source>
</evidence>
<proteinExistence type="predicted"/>
<accession>A0ACB8C4U9</accession>
<gene>
    <name evidence="1" type="ORF">HPB49_018024</name>
</gene>
<comment type="caution">
    <text evidence="1">The sequence shown here is derived from an EMBL/GenBank/DDBJ whole genome shotgun (WGS) entry which is preliminary data.</text>
</comment>
<organism evidence="1 2">
    <name type="scientific">Dermacentor silvarum</name>
    <name type="common">Tick</name>
    <dbReference type="NCBI Taxonomy" id="543639"/>
    <lineage>
        <taxon>Eukaryota</taxon>
        <taxon>Metazoa</taxon>
        <taxon>Ecdysozoa</taxon>
        <taxon>Arthropoda</taxon>
        <taxon>Chelicerata</taxon>
        <taxon>Arachnida</taxon>
        <taxon>Acari</taxon>
        <taxon>Parasitiformes</taxon>
        <taxon>Ixodida</taxon>
        <taxon>Ixodoidea</taxon>
        <taxon>Ixodidae</taxon>
        <taxon>Rhipicephalinae</taxon>
        <taxon>Dermacentor</taxon>
    </lineage>
</organism>
<sequence>MDSMNTSIGWVSRLPWELQPRPLIGDSPELVPEPFRGLLLSERYPSEQPPCLYARGSPHPLSPPPRAGGLPEGSSCRISPPGPARRSCAV</sequence>
<reference evidence="1" key="1">
    <citation type="submission" date="2020-05" db="EMBL/GenBank/DDBJ databases">
        <title>Large-scale comparative analyses of tick genomes elucidate their genetic diversity and vector capacities.</title>
        <authorList>
            <person name="Jia N."/>
            <person name="Wang J."/>
            <person name="Shi W."/>
            <person name="Du L."/>
            <person name="Sun Y."/>
            <person name="Zhan W."/>
            <person name="Jiang J."/>
            <person name="Wang Q."/>
            <person name="Zhang B."/>
            <person name="Ji P."/>
            <person name="Sakyi L.B."/>
            <person name="Cui X."/>
            <person name="Yuan T."/>
            <person name="Jiang B."/>
            <person name="Yang W."/>
            <person name="Lam T.T.-Y."/>
            <person name="Chang Q."/>
            <person name="Ding S."/>
            <person name="Wang X."/>
            <person name="Zhu J."/>
            <person name="Ruan X."/>
            <person name="Zhao L."/>
            <person name="Wei J."/>
            <person name="Que T."/>
            <person name="Du C."/>
            <person name="Cheng J."/>
            <person name="Dai P."/>
            <person name="Han X."/>
            <person name="Huang E."/>
            <person name="Gao Y."/>
            <person name="Liu J."/>
            <person name="Shao H."/>
            <person name="Ye R."/>
            <person name="Li L."/>
            <person name="Wei W."/>
            <person name="Wang X."/>
            <person name="Wang C."/>
            <person name="Yang T."/>
            <person name="Huo Q."/>
            <person name="Li W."/>
            <person name="Guo W."/>
            <person name="Chen H."/>
            <person name="Zhou L."/>
            <person name="Ni X."/>
            <person name="Tian J."/>
            <person name="Zhou Y."/>
            <person name="Sheng Y."/>
            <person name="Liu T."/>
            <person name="Pan Y."/>
            <person name="Xia L."/>
            <person name="Li J."/>
            <person name="Zhao F."/>
            <person name="Cao W."/>
        </authorList>
    </citation>
    <scope>NUCLEOTIDE SEQUENCE</scope>
    <source>
        <strain evidence="1">Dsil-2018</strain>
    </source>
</reference>
<dbReference type="Proteomes" id="UP000821865">
    <property type="component" value="Chromosome 9"/>
</dbReference>
<name>A0ACB8C4U9_DERSI</name>
<dbReference type="EMBL" id="CM023478">
    <property type="protein sequence ID" value="KAH7933840.1"/>
    <property type="molecule type" value="Genomic_DNA"/>
</dbReference>
<protein>
    <submittedName>
        <fullName evidence="1">Uncharacterized protein</fullName>
    </submittedName>
</protein>
<evidence type="ECO:0000313" key="2">
    <source>
        <dbReference type="Proteomes" id="UP000821865"/>
    </source>
</evidence>
<keyword evidence="2" id="KW-1185">Reference proteome</keyword>